<feature type="region of interest" description="Disordered" evidence="1">
    <location>
        <begin position="232"/>
        <end position="253"/>
    </location>
</feature>
<gene>
    <name evidence="2" type="ORF">BPAE_0135g00140</name>
</gene>
<accession>A0A4Z1FEQ3</accession>
<name>A0A4Z1FEQ3_9HELO</name>
<organism evidence="2 3">
    <name type="scientific">Botrytis paeoniae</name>
    <dbReference type="NCBI Taxonomy" id="278948"/>
    <lineage>
        <taxon>Eukaryota</taxon>
        <taxon>Fungi</taxon>
        <taxon>Dikarya</taxon>
        <taxon>Ascomycota</taxon>
        <taxon>Pezizomycotina</taxon>
        <taxon>Leotiomycetes</taxon>
        <taxon>Helotiales</taxon>
        <taxon>Sclerotiniaceae</taxon>
        <taxon>Botrytis</taxon>
    </lineage>
</organism>
<dbReference type="AlphaFoldDB" id="A0A4Z1FEQ3"/>
<evidence type="ECO:0000256" key="1">
    <source>
        <dbReference type="SAM" id="MobiDB-lite"/>
    </source>
</evidence>
<evidence type="ECO:0000313" key="3">
    <source>
        <dbReference type="Proteomes" id="UP000297910"/>
    </source>
</evidence>
<keyword evidence="3" id="KW-1185">Reference proteome</keyword>
<reference evidence="2 3" key="1">
    <citation type="submission" date="2017-12" db="EMBL/GenBank/DDBJ databases">
        <title>Comparative genomics of Botrytis spp.</title>
        <authorList>
            <person name="Valero-Jimenez C.A."/>
            <person name="Tapia P."/>
            <person name="Veloso J."/>
            <person name="Silva-Moreno E."/>
            <person name="Staats M."/>
            <person name="Valdes J.H."/>
            <person name="Van Kan J.A.L."/>
        </authorList>
    </citation>
    <scope>NUCLEOTIDE SEQUENCE [LARGE SCALE GENOMIC DNA]</scope>
    <source>
        <strain evidence="2 3">Bp0003</strain>
    </source>
</reference>
<protein>
    <submittedName>
        <fullName evidence="2">Uncharacterized protein</fullName>
    </submittedName>
</protein>
<evidence type="ECO:0000313" key="2">
    <source>
        <dbReference type="EMBL" id="TGO23354.1"/>
    </source>
</evidence>
<dbReference type="EMBL" id="PQXI01000135">
    <property type="protein sequence ID" value="TGO23354.1"/>
    <property type="molecule type" value="Genomic_DNA"/>
</dbReference>
<proteinExistence type="predicted"/>
<comment type="caution">
    <text evidence="2">The sequence shown here is derived from an EMBL/GenBank/DDBJ whole genome shotgun (WGS) entry which is preliminary data.</text>
</comment>
<sequence>MATIDTIDLGNFVTEQCSFETNENFNEESSGLTRTFVGYLSKIKISLNARFSLFLISPYTISFRSESHHDVNMRGGDRNRRNEWHYDEAHYSRGNRNGSHVQYASARTQHDPHLGHHRIQDSRYWYQKPDYRNNLSLHRCNQYSTSNRPNHQFLAKSKHLKEYLLTSLKSHMDRIEEWLPENECKGGNNHVDSHNVGSGEEMDWQLERELVIEGYEWSSEVLSLSRNAGELKDVTPNNGHEHTSNGRTDIGSVVPNRCLDIEREDQSNGLGPK</sequence>
<dbReference type="Proteomes" id="UP000297910">
    <property type="component" value="Unassembled WGS sequence"/>
</dbReference>
<feature type="compositionally biased region" description="Basic and acidic residues" evidence="1">
    <location>
        <begin position="232"/>
        <end position="244"/>
    </location>
</feature>